<gene>
    <name evidence="3" type="ORF">EYR15_06365</name>
</gene>
<evidence type="ECO:0000259" key="2">
    <source>
        <dbReference type="Pfam" id="PF19975"/>
    </source>
</evidence>
<evidence type="ECO:0000313" key="4">
    <source>
        <dbReference type="Proteomes" id="UP000291613"/>
    </source>
</evidence>
<dbReference type="AlphaFoldDB" id="A0A4Q9GQW3"/>
<sequence length="296" mass="33236">MNSNFVIIGLPGSGKTTFLAALWHIVEANEKPCLLRLERFEGDQTYLNKISEAWRTFQPVERTSQTGDTDVVMHLVDDSSGTQAAAFFPDVAGERFSDQVEARRSRRIFVDNVAECDGVMLFINANSKQDFLSILELNAQLPPEPPATDSDPEDKTAQESWSDDDEEEELVWEPKETPGSVRIVQILSDLLRAPFEVRRRRLALVISAWDLIVPSGRTPAQWIAGEMPLVDQFLRTNRDFFDSRLYGVSAQGVDFKDEAAVREAAKKNPSERIMIVDVGEPGHDITVPLLWLMTDG</sequence>
<dbReference type="OrthoDB" id="9758793at2"/>
<accession>A0A4Q9GQW3</accession>
<dbReference type="Proteomes" id="UP000291613">
    <property type="component" value="Unassembled WGS sequence"/>
</dbReference>
<dbReference type="EMBL" id="SIUB01000002">
    <property type="protein sequence ID" value="TBN54450.1"/>
    <property type="molecule type" value="Genomic_DNA"/>
</dbReference>
<evidence type="ECO:0000256" key="1">
    <source>
        <dbReference type="SAM" id="MobiDB-lite"/>
    </source>
</evidence>
<proteinExistence type="predicted"/>
<feature type="domain" description="Double-GTPase 1" evidence="2">
    <location>
        <begin position="6"/>
        <end position="292"/>
    </location>
</feature>
<reference evidence="3 4" key="1">
    <citation type="submission" date="2019-02" db="EMBL/GenBank/DDBJ databases">
        <title>Hansschlegelia quercus sp. nov., a novel methylotrophic bacterium from buds of oak (Quercus robur L.).</title>
        <authorList>
            <person name="Agafonova N.V."/>
            <person name="Kaparullina E.N."/>
            <person name="Grouzdev D.S."/>
            <person name="Doronina N.V."/>
        </authorList>
    </citation>
    <scope>NUCLEOTIDE SEQUENCE [LARGE SCALE GENOMIC DNA]</scope>
    <source>
        <strain evidence="3 4">Dub</strain>
    </source>
</reference>
<name>A0A4Q9GQW3_9HYPH</name>
<dbReference type="SUPFAM" id="SSF52540">
    <property type="entry name" value="P-loop containing nucleoside triphosphate hydrolases"/>
    <property type="match status" value="2"/>
</dbReference>
<dbReference type="RefSeq" id="WP_131002175.1">
    <property type="nucleotide sequence ID" value="NZ_JBHSZR010000005.1"/>
</dbReference>
<comment type="caution">
    <text evidence="3">The sequence shown here is derived from an EMBL/GenBank/DDBJ whole genome shotgun (WGS) entry which is preliminary data.</text>
</comment>
<dbReference type="InterPro" id="IPR027417">
    <property type="entry name" value="P-loop_NTPase"/>
</dbReference>
<organism evidence="3 4">
    <name type="scientific">Hansschlegelia quercus</name>
    <dbReference type="NCBI Taxonomy" id="2528245"/>
    <lineage>
        <taxon>Bacteria</taxon>
        <taxon>Pseudomonadati</taxon>
        <taxon>Pseudomonadota</taxon>
        <taxon>Alphaproteobacteria</taxon>
        <taxon>Hyphomicrobiales</taxon>
        <taxon>Methylopilaceae</taxon>
        <taxon>Hansschlegelia</taxon>
    </lineage>
</organism>
<dbReference type="InterPro" id="IPR045530">
    <property type="entry name" value="DO-GTPase1"/>
</dbReference>
<evidence type="ECO:0000313" key="3">
    <source>
        <dbReference type="EMBL" id="TBN54450.1"/>
    </source>
</evidence>
<feature type="region of interest" description="Disordered" evidence="1">
    <location>
        <begin position="140"/>
        <end position="172"/>
    </location>
</feature>
<dbReference type="Pfam" id="PF19975">
    <property type="entry name" value="DO-GTPase1"/>
    <property type="match status" value="1"/>
</dbReference>
<protein>
    <recommendedName>
        <fullName evidence="2">Double-GTPase 1 domain-containing protein</fullName>
    </recommendedName>
</protein>
<feature type="compositionally biased region" description="Acidic residues" evidence="1">
    <location>
        <begin position="161"/>
        <end position="171"/>
    </location>
</feature>
<keyword evidence="4" id="KW-1185">Reference proteome</keyword>